<dbReference type="Pfam" id="PF12669">
    <property type="entry name" value="FeoB_associated"/>
    <property type="match status" value="1"/>
</dbReference>
<organism evidence="1 2">
    <name type="scientific">Rariglobus hedericola</name>
    <dbReference type="NCBI Taxonomy" id="2597822"/>
    <lineage>
        <taxon>Bacteria</taxon>
        <taxon>Pseudomonadati</taxon>
        <taxon>Verrucomicrobiota</taxon>
        <taxon>Opitutia</taxon>
        <taxon>Opitutales</taxon>
        <taxon>Opitutaceae</taxon>
        <taxon>Rariglobus</taxon>
    </lineage>
</organism>
<dbReference type="RefSeq" id="WP_144230212.1">
    <property type="nucleotide sequence ID" value="NZ_CBCRVV010000012.1"/>
</dbReference>
<reference evidence="1 2" key="1">
    <citation type="submission" date="2019-07" db="EMBL/GenBank/DDBJ databases">
        <title>Description of 53C-WASEF.</title>
        <authorList>
            <person name="Pitt A."/>
            <person name="Hahn M.W."/>
        </authorList>
    </citation>
    <scope>NUCLEOTIDE SEQUENCE [LARGE SCALE GENOMIC DNA]</scope>
    <source>
        <strain evidence="1 2">53C-WASEF</strain>
    </source>
</reference>
<accession>A0A556QSR3</accession>
<evidence type="ECO:0000313" key="2">
    <source>
        <dbReference type="Proteomes" id="UP000315648"/>
    </source>
</evidence>
<keyword evidence="2" id="KW-1185">Reference proteome</keyword>
<gene>
    <name evidence="1" type="ORF">FPL22_10400</name>
</gene>
<dbReference type="EMBL" id="VMBG01000001">
    <property type="protein sequence ID" value="TSJ79671.1"/>
    <property type="molecule type" value="Genomic_DNA"/>
</dbReference>
<name>A0A556QSR3_9BACT</name>
<comment type="caution">
    <text evidence="1">The sequence shown here is derived from an EMBL/GenBank/DDBJ whole genome shotgun (WGS) entry which is preliminary data.</text>
</comment>
<evidence type="ECO:0000313" key="1">
    <source>
        <dbReference type="EMBL" id="TSJ79671.1"/>
    </source>
</evidence>
<protein>
    <submittedName>
        <fullName evidence="1">FeoB-associated Cys-rich membrane protein</fullName>
    </submittedName>
</protein>
<sequence>MNNWQTPLSLLVVALTVALLLRSAWKKRRKPGSGCGSDCGCPTSELKAQLKK</sequence>
<proteinExistence type="predicted"/>
<dbReference type="Proteomes" id="UP000315648">
    <property type="component" value="Unassembled WGS sequence"/>
</dbReference>
<dbReference type="AlphaFoldDB" id="A0A556QSR3"/>